<evidence type="ECO:0000256" key="1">
    <source>
        <dbReference type="ARBA" id="ARBA00024322"/>
    </source>
</evidence>
<dbReference type="EMBL" id="JAXUIA010000012">
    <property type="protein sequence ID" value="MEA0977673.1"/>
    <property type="molecule type" value="Genomic_DNA"/>
</dbReference>
<dbReference type="SMART" id="SM00877">
    <property type="entry name" value="BMC"/>
    <property type="match status" value="1"/>
</dbReference>
<keyword evidence="2" id="KW-1283">Bacterial microcompartment</keyword>
<dbReference type="InterPro" id="IPR000249">
    <property type="entry name" value="BMC_dom"/>
</dbReference>
<feature type="domain" description="BMC" evidence="4">
    <location>
        <begin position="4"/>
        <end position="88"/>
    </location>
</feature>
<reference evidence="5 6" key="1">
    <citation type="submission" date="2023-12" db="EMBL/GenBank/DDBJ databases">
        <title>Genome comparison identifies genes involved in endophytic behavior of Lysinibacillus irui and provides insights into its role as a plant-growth promoting bacterium.</title>
        <authorList>
            <person name="Hilario S."/>
            <person name="Matos I."/>
            <person name="Goncalves M.F.M."/>
            <person name="Pardo C.A."/>
            <person name="Santos M.J."/>
        </authorList>
    </citation>
    <scope>NUCLEOTIDE SEQUENCE [LARGE SCALE GENOMIC DNA]</scope>
    <source>
        <strain evidence="5 6">B3</strain>
    </source>
</reference>
<evidence type="ECO:0000313" key="6">
    <source>
        <dbReference type="Proteomes" id="UP001289615"/>
    </source>
</evidence>
<dbReference type="InterPro" id="IPR050575">
    <property type="entry name" value="BMC_shell"/>
</dbReference>
<dbReference type="Gene3D" id="3.30.70.1710">
    <property type="match status" value="1"/>
</dbReference>
<name>A0ABU5NNQ6_9BACI</name>
<proteinExistence type="inferred from homology"/>
<evidence type="ECO:0000259" key="4">
    <source>
        <dbReference type="PROSITE" id="PS51930"/>
    </source>
</evidence>
<dbReference type="RefSeq" id="WP_312506339.1">
    <property type="nucleotide sequence ID" value="NZ_JAXLNX010000012.1"/>
</dbReference>
<dbReference type="Proteomes" id="UP001289615">
    <property type="component" value="Unassembled WGS sequence"/>
</dbReference>
<accession>A0ABU5NNQ6</accession>
<comment type="subcellular location">
    <subcellularLocation>
        <location evidence="1">Bacterial microcompartment</location>
    </subcellularLocation>
</comment>
<protein>
    <submittedName>
        <fullName evidence="5">BMC domain-containing protein</fullName>
    </submittedName>
</protein>
<dbReference type="InterPro" id="IPR044872">
    <property type="entry name" value="CcmK/CsoS1_BMC"/>
</dbReference>
<dbReference type="InterPro" id="IPR037233">
    <property type="entry name" value="CcmK-like_sf"/>
</dbReference>
<dbReference type="PROSITE" id="PS51930">
    <property type="entry name" value="BMC_2"/>
    <property type="match status" value="1"/>
</dbReference>
<evidence type="ECO:0000256" key="2">
    <source>
        <dbReference type="ARBA" id="ARBA00024446"/>
    </source>
</evidence>
<dbReference type="PANTHER" id="PTHR33941:SF11">
    <property type="entry name" value="BACTERIAL MICROCOMPARTMENT SHELL PROTEIN PDUJ"/>
    <property type="match status" value="1"/>
</dbReference>
<keyword evidence="6" id="KW-1185">Reference proteome</keyword>
<dbReference type="PANTHER" id="PTHR33941">
    <property type="entry name" value="PROPANEDIOL UTILIZATION PROTEIN PDUA"/>
    <property type="match status" value="1"/>
</dbReference>
<comment type="similarity">
    <text evidence="3">Belongs to the bacterial microcompartments protein family.</text>
</comment>
<evidence type="ECO:0000313" key="5">
    <source>
        <dbReference type="EMBL" id="MEA0977673.1"/>
    </source>
</evidence>
<comment type="caution">
    <text evidence="5">The sequence shown here is derived from an EMBL/GenBank/DDBJ whole genome shotgun (WGS) entry which is preliminary data.</text>
</comment>
<evidence type="ECO:0000256" key="3">
    <source>
        <dbReference type="PROSITE-ProRule" id="PRU01278"/>
    </source>
</evidence>
<gene>
    <name evidence="5" type="ORF">U6C28_15290</name>
</gene>
<dbReference type="Pfam" id="PF00936">
    <property type="entry name" value="BMC"/>
    <property type="match status" value="1"/>
</dbReference>
<sequence length="96" mass="10116">MTKSIGIVETRGLAISILIADAMLKAADIRILRQETIDLALVTIAIEGDTTAIQEAIAIGTQIAIAADQWFASTTILRPDSTVNGLVIEIAKKPSA</sequence>
<organism evidence="5 6">
    <name type="scientific">Lysinibacillus irui</name>
    <dbReference type="NCBI Taxonomy" id="2998077"/>
    <lineage>
        <taxon>Bacteria</taxon>
        <taxon>Bacillati</taxon>
        <taxon>Bacillota</taxon>
        <taxon>Bacilli</taxon>
        <taxon>Bacillales</taxon>
        <taxon>Bacillaceae</taxon>
        <taxon>Lysinibacillus</taxon>
    </lineage>
</organism>
<dbReference type="SUPFAM" id="SSF143414">
    <property type="entry name" value="CcmK-like"/>
    <property type="match status" value="1"/>
</dbReference>